<gene>
    <name evidence="1" type="ORF">DFQ04_3093</name>
</gene>
<proteinExistence type="predicted"/>
<evidence type="ECO:0000313" key="2">
    <source>
        <dbReference type="Proteomes" id="UP000294535"/>
    </source>
</evidence>
<comment type="caution">
    <text evidence="1">The sequence shown here is derived from an EMBL/GenBank/DDBJ whole genome shotgun (WGS) entry which is preliminary data.</text>
</comment>
<dbReference type="RefSeq" id="WP_133557409.1">
    <property type="nucleotide sequence ID" value="NZ_SNYF01000008.1"/>
</dbReference>
<protein>
    <submittedName>
        <fullName evidence="1">Uncharacterized protein</fullName>
    </submittedName>
</protein>
<keyword evidence="2" id="KW-1185">Reference proteome</keyword>
<evidence type="ECO:0000313" key="1">
    <source>
        <dbReference type="EMBL" id="TDQ15207.1"/>
    </source>
</evidence>
<accession>A0A4R6T673</accession>
<dbReference type="EMBL" id="SNYF01000008">
    <property type="protein sequence ID" value="TDQ15207.1"/>
    <property type="molecule type" value="Genomic_DNA"/>
</dbReference>
<dbReference type="OrthoDB" id="9956978at2"/>
<dbReference type="AlphaFoldDB" id="A0A4R6T673"/>
<reference evidence="1 2" key="1">
    <citation type="submission" date="2019-03" db="EMBL/GenBank/DDBJ databases">
        <title>Genomic Encyclopedia of Type Strains, Phase III (KMG-III): the genomes of soil and plant-associated and newly described type strains.</title>
        <authorList>
            <person name="Whitman W."/>
        </authorList>
    </citation>
    <scope>NUCLEOTIDE SEQUENCE [LARGE SCALE GENOMIC DNA]</scope>
    <source>
        <strain evidence="1 2">CECT 8446</strain>
    </source>
</reference>
<organism evidence="1 2">
    <name type="scientific">Algoriphagus boseongensis</name>
    <dbReference type="NCBI Taxonomy" id="1442587"/>
    <lineage>
        <taxon>Bacteria</taxon>
        <taxon>Pseudomonadati</taxon>
        <taxon>Bacteroidota</taxon>
        <taxon>Cytophagia</taxon>
        <taxon>Cytophagales</taxon>
        <taxon>Cyclobacteriaceae</taxon>
        <taxon>Algoriphagus</taxon>
    </lineage>
</organism>
<sequence>MLNEEKNLEEAYPAPEGKFYYLDNTKIVKNYPTLNKSYLMIHKDGQEYHLLAFDFETNQFLVKDEVKEILRTFFPLYRVLMEESLKEDAMDFEKIALGIAIGMKTYYQFEQAIIYFRQLYTYGFLKKSNFKGKYPIGKPNEPKDKFNLGYIFQTYPIKGKEMYTYDGYVFPEDVLRILLENYDIIEFDHQPRVFKGVLSDVWKFKRKP</sequence>
<dbReference type="Proteomes" id="UP000294535">
    <property type="component" value="Unassembled WGS sequence"/>
</dbReference>
<name>A0A4R6T673_9BACT</name>